<evidence type="ECO:0000256" key="3">
    <source>
        <dbReference type="PIRSR" id="PIRSR602401-1"/>
    </source>
</evidence>
<dbReference type="Pfam" id="PF00067">
    <property type="entry name" value="p450"/>
    <property type="match status" value="1"/>
</dbReference>
<keyword evidence="4" id="KW-0503">Monooxygenase</keyword>
<dbReference type="InterPro" id="IPR002401">
    <property type="entry name" value="Cyt_P450_E_grp-I"/>
</dbReference>
<evidence type="ECO:0000256" key="2">
    <source>
        <dbReference type="ARBA" id="ARBA00010617"/>
    </source>
</evidence>
<evidence type="ECO:0000313" key="5">
    <source>
        <dbReference type="EMBL" id="AOY80186.1"/>
    </source>
</evidence>
<dbReference type="PRINTS" id="PR00463">
    <property type="entry name" value="EP450I"/>
</dbReference>
<keyword evidence="3 4" id="KW-0408">Iron</keyword>
<comment type="similarity">
    <text evidence="2 4">Belongs to the cytochrome P450 family.</text>
</comment>
<dbReference type="CDD" id="cd11053">
    <property type="entry name" value="CYP110-like"/>
    <property type="match status" value="1"/>
</dbReference>
<dbReference type="GO" id="GO:0005506">
    <property type="term" value="F:iron ion binding"/>
    <property type="evidence" value="ECO:0007669"/>
    <property type="project" value="InterPro"/>
</dbReference>
<dbReference type="InterPro" id="IPR017972">
    <property type="entry name" value="Cyt_P450_CS"/>
</dbReference>
<dbReference type="InterPro" id="IPR036396">
    <property type="entry name" value="Cyt_P450_sf"/>
</dbReference>
<comment type="cofactor">
    <cofactor evidence="1 3">
        <name>heme</name>
        <dbReference type="ChEBI" id="CHEBI:30413"/>
    </cofactor>
</comment>
<reference evidence="6" key="1">
    <citation type="submission" date="2016-10" db="EMBL/GenBank/DDBJ databases">
        <title>Comparative genomics uncovers the prolific and rare metabolic potential of the cyanobacterial genus Moorea.</title>
        <authorList>
            <person name="Leao T."/>
            <person name="Castelao G."/>
            <person name="Korobeynikov A."/>
            <person name="Monroe E.A."/>
            <person name="Podell S."/>
            <person name="Glukhov E."/>
            <person name="Allen E."/>
            <person name="Gerwick W.H."/>
            <person name="Gerwick L."/>
        </authorList>
    </citation>
    <scope>NUCLEOTIDE SEQUENCE [LARGE SCALE GENOMIC DNA]</scope>
    <source>
        <strain evidence="6">JHB</strain>
    </source>
</reference>
<feature type="binding site" description="axial binding residue" evidence="3">
    <location>
        <position position="393"/>
    </location>
    <ligand>
        <name>heme</name>
        <dbReference type="ChEBI" id="CHEBI:30413"/>
    </ligand>
    <ligandPart>
        <name>Fe</name>
        <dbReference type="ChEBI" id="CHEBI:18248"/>
    </ligandPart>
</feature>
<dbReference type="AlphaFoldDB" id="A0A1D9FXT5"/>
<keyword evidence="3 4" id="KW-0349">Heme</keyword>
<dbReference type="PANTHER" id="PTHR24305">
    <property type="entry name" value="CYTOCHROME P450"/>
    <property type="match status" value="1"/>
</dbReference>
<proteinExistence type="inferred from homology"/>
<evidence type="ECO:0000256" key="4">
    <source>
        <dbReference type="RuleBase" id="RU000461"/>
    </source>
</evidence>
<dbReference type="InterPro" id="IPR050121">
    <property type="entry name" value="Cytochrome_P450_monoxygenase"/>
</dbReference>
<keyword evidence="3 4" id="KW-0479">Metal-binding</keyword>
<dbReference type="GO" id="GO:0020037">
    <property type="term" value="F:heme binding"/>
    <property type="evidence" value="ECO:0007669"/>
    <property type="project" value="InterPro"/>
</dbReference>
<dbReference type="GO" id="GO:0016705">
    <property type="term" value="F:oxidoreductase activity, acting on paired donors, with incorporation or reduction of molecular oxygen"/>
    <property type="evidence" value="ECO:0007669"/>
    <property type="project" value="InterPro"/>
</dbReference>
<dbReference type="SUPFAM" id="SSF48264">
    <property type="entry name" value="Cytochrome P450"/>
    <property type="match status" value="1"/>
</dbReference>
<accession>A0A1D9FXT5</accession>
<dbReference type="Gene3D" id="1.10.630.10">
    <property type="entry name" value="Cytochrome P450"/>
    <property type="match status" value="1"/>
</dbReference>
<dbReference type="PANTHER" id="PTHR24305:SF166">
    <property type="entry name" value="CYTOCHROME P450 12A4, MITOCHONDRIAL-RELATED"/>
    <property type="match status" value="1"/>
</dbReference>
<keyword evidence="4" id="KW-0560">Oxidoreductase</keyword>
<organism evidence="5 6">
    <name type="scientific">Moorena producens (strain JHB)</name>
    <dbReference type="NCBI Taxonomy" id="1454205"/>
    <lineage>
        <taxon>Bacteria</taxon>
        <taxon>Bacillati</taxon>
        <taxon>Cyanobacteriota</taxon>
        <taxon>Cyanophyceae</taxon>
        <taxon>Coleofasciculales</taxon>
        <taxon>Coleofasciculaceae</taxon>
        <taxon>Moorena</taxon>
    </lineage>
</organism>
<evidence type="ECO:0000256" key="1">
    <source>
        <dbReference type="ARBA" id="ARBA00001971"/>
    </source>
</evidence>
<dbReference type="Proteomes" id="UP000176944">
    <property type="component" value="Chromosome"/>
</dbReference>
<dbReference type="PROSITE" id="PS00086">
    <property type="entry name" value="CYTOCHROME_P450"/>
    <property type="match status" value="1"/>
</dbReference>
<protein>
    <submittedName>
        <fullName evidence="5">Cytochrome P450</fullName>
    </submittedName>
</protein>
<dbReference type="InterPro" id="IPR001128">
    <property type="entry name" value="Cyt_P450"/>
</dbReference>
<gene>
    <name evidence="5" type="ORF">BJP36_09875</name>
</gene>
<dbReference type="GO" id="GO:0004497">
    <property type="term" value="F:monooxygenase activity"/>
    <property type="evidence" value="ECO:0007669"/>
    <property type="project" value="UniProtKB-KW"/>
</dbReference>
<dbReference type="EMBL" id="CP017708">
    <property type="protein sequence ID" value="AOY80186.1"/>
    <property type="molecule type" value="Genomic_DNA"/>
</dbReference>
<name>A0A1D9FXT5_MOOP1</name>
<evidence type="ECO:0000313" key="6">
    <source>
        <dbReference type="Proteomes" id="UP000176944"/>
    </source>
</evidence>
<sequence>MKLPPGPQTPAILQMIEWVFHPSKLMQTCAQRYGDTFTVKVGPNLAPVVFLSDPKAIQKIFTADLKQFETGKLNKIAQPLIGEYSLMLQDGKYHQRQRRLLMPPFHGERMRRYNKIIDDIAKQVISQWPEGKPFSIRPSIGKISLELIVECVFGLRKGPRSQHLIQLLTLMAEYTSKPLAIALVSCKPMQRDFGSWSPWGSFIRLKQQITKLIYDEIGERRSQFDSSRTDILTLLMSARDEDGMPMTDVELHDQLITFLMGGHDTTTTALVWAFYWIHYLPEVREKLLRELDSLGDDLEESNIIKLRYLNAVCSETLRINPISVLTLFRSVKSPLQLMSYQYDPGTILAGCIYLTHRREDLYPEPEKFKPERFLERQFSFYEYLPFGGGNRRCVGDALAMFVMKRVIATVLREKQLTLVDRRPVKPVFRGPGLAPSGSMQMVAVTKK</sequence>
<dbReference type="PRINTS" id="PR00385">
    <property type="entry name" value="P450"/>
</dbReference>